<comment type="caution">
    <text evidence="1">The sequence shown here is derived from an EMBL/GenBank/DDBJ whole genome shotgun (WGS) entry which is preliminary data.</text>
</comment>
<proteinExistence type="predicted"/>
<reference evidence="1 2" key="1">
    <citation type="submission" date="2017-08" db="EMBL/GenBank/DDBJ databases">
        <title>Burning lignite coal seam in the remote Altai Mountains harbors a hydrogen-driven thermophilic microbial community.</title>
        <authorList>
            <person name="Kadnikov V.V."/>
            <person name="Mardanov A.V."/>
            <person name="Ivasenko D."/>
            <person name="Beletsky A.V."/>
            <person name="Karnachuk O.V."/>
            <person name="Ravin N.V."/>
        </authorList>
    </citation>
    <scope>NUCLEOTIDE SEQUENCE [LARGE SCALE GENOMIC DNA]</scope>
    <source>
        <strain evidence="1">AL33</strain>
    </source>
</reference>
<dbReference type="Proteomes" id="UP000244180">
    <property type="component" value="Unassembled WGS sequence"/>
</dbReference>
<sequence>MLRYALGRFEADEDVGSRVIPAPDPAERSIGRDRKCLGQQHFLRHCAPPSHPKGFTGLLLKDFRTA</sequence>
<dbReference type="EMBL" id="PEBV01000056">
    <property type="protein sequence ID" value="PTQ51018.1"/>
    <property type="molecule type" value="Genomic_DNA"/>
</dbReference>
<evidence type="ECO:0000313" key="1">
    <source>
        <dbReference type="EMBL" id="PTQ51018.1"/>
    </source>
</evidence>
<name>A0A2T5G4C1_HYDSH</name>
<dbReference type="AlphaFoldDB" id="A0A2T5G4C1"/>
<gene>
    <name evidence="1" type="ORF">HSCHL_1701</name>
</gene>
<evidence type="ECO:0000313" key="2">
    <source>
        <dbReference type="Proteomes" id="UP000244180"/>
    </source>
</evidence>
<organism evidence="1 2">
    <name type="scientific">Hydrogenibacillus schlegelii</name>
    <name type="common">Bacillus schlegelii</name>
    <dbReference type="NCBI Taxonomy" id="1484"/>
    <lineage>
        <taxon>Bacteria</taxon>
        <taxon>Bacillati</taxon>
        <taxon>Bacillota</taxon>
        <taxon>Bacilli</taxon>
        <taxon>Bacillales</taxon>
        <taxon>Bacillales Family X. Incertae Sedis</taxon>
        <taxon>Hydrogenibacillus</taxon>
    </lineage>
</organism>
<accession>A0A2T5G4C1</accession>
<protein>
    <submittedName>
        <fullName evidence="1">Uncharacterized protein</fullName>
    </submittedName>
</protein>